<evidence type="ECO:0000256" key="1">
    <source>
        <dbReference type="SAM" id="SignalP"/>
    </source>
</evidence>
<organism evidence="2">
    <name type="scientific">Clostridium tertium</name>
    <dbReference type="NCBI Taxonomy" id="1559"/>
    <lineage>
        <taxon>Bacteria</taxon>
        <taxon>Bacillati</taxon>
        <taxon>Bacillota</taxon>
        <taxon>Clostridia</taxon>
        <taxon>Eubacteriales</taxon>
        <taxon>Clostridiaceae</taxon>
        <taxon>Clostridium</taxon>
    </lineage>
</organism>
<proteinExistence type="predicted"/>
<accession>A0A6N3FPL7</accession>
<evidence type="ECO:0000313" key="2">
    <source>
        <dbReference type="EMBL" id="VYU54001.1"/>
    </source>
</evidence>
<feature type="signal peptide" evidence="1">
    <location>
        <begin position="1"/>
        <end position="26"/>
    </location>
</feature>
<feature type="chain" id="PRO_5026935273" evidence="1">
    <location>
        <begin position="27"/>
        <end position="178"/>
    </location>
</feature>
<name>A0A6N3FPL7_9CLOT</name>
<dbReference type="RefSeq" id="WP_156627229.1">
    <property type="nucleotide sequence ID" value="NZ_CACRTO010000041.1"/>
</dbReference>
<sequence>MKLNKIILTGVISLGVVMANVTSAFAAGTAVNIETKATTVNMTVPSTMAVIFNEDGTNTLPTNFTVKNNSKIGGVSLVKIDVDAGTTGWNFCDQATDMKVKPAGTKDIKFTAGKEGVTKLVAPSSAKDKKASATFNSGQISIPATGSQVLKFEMERTAFKEAISSSKAFDMTLTFDFN</sequence>
<protein>
    <submittedName>
        <fullName evidence="2">Uncharacterized protein</fullName>
    </submittedName>
</protein>
<gene>
    <name evidence="2" type="ORF">CTLFYP3_02782</name>
</gene>
<dbReference type="EMBL" id="CACRTO010000041">
    <property type="protein sequence ID" value="VYU54001.1"/>
    <property type="molecule type" value="Genomic_DNA"/>
</dbReference>
<dbReference type="AlphaFoldDB" id="A0A6N3FPL7"/>
<keyword evidence="1" id="KW-0732">Signal</keyword>
<reference evidence="2" key="1">
    <citation type="submission" date="2019-11" db="EMBL/GenBank/DDBJ databases">
        <authorList>
            <person name="Feng L."/>
        </authorList>
    </citation>
    <scope>NUCLEOTIDE SEQUENCE</scope>
    <source>
        <strain evidence="2">CTertiumLFYP3</strain>
    </source>
</reference>